<sequence>MRLQSGVMRHLTSPTVAGAAPALQLAKAIRAPDSRLNHRQTGSHLRGAHGSRIGWRLSGLWRPAKRNASASAWMVNPQSLLPPGEGGAQRRMRVRLLRNIWSTVPSPQPLSQRRGAKAVLLPLGEGAPKGRMRVRGEASCHVWKQHAGLPMESACRAAHMSATGLHLAHTSGLRPRTLTPTPLPTGEGLAVPGGKRGFYPRFIGLFKIPRSWKRRTESAAWPGIGGERHTDVPRGESDRMSDRAEEPIPGRADALTEARDRVRVRQRAWRCPENPCPHPTPAQRPGPRLRRGRSKARAPMARQLCLLAPEGEGRAVLRRRRPSSSLRALLLR</sequence>
<feature type="compositionally biased region" description="Pro residues" evidence="1">
    <location>
        <begin position="274"/>
        <end position="284"/>
    </location>
</feature>
<feature type="region of interest" description="Disordered" evidence="1">
    <location>
        <begin position="272"/>
        <end position="298"/>
    </location>
</feature>
<dbReference type="AlphaFoldDB" id="A0A6V7CGF8"/>
<protein>
    <submittedName>
        <fullName evidence="2">Uncharacterized protein</fullName>
    </submittedName>
</protein>
<feature type="compositionally biased region" description="Basic and acidic residues" evidence="1">
    <location>
        <begin position="226"/>
        <end position="247"/>
    </location>
</feature>
<dbReference type="EMBL" id="LR828261">
    <property type="protein sequence ID" value="CAD0315369.1"/>
    <property type="molecule type" value="Genomic_DNA"/>
</dbReference>
<gene>
    <name evidence="2" type="ORF">CFBP2533_12740</name>
</gene>
<reference evidence="2" key="1">
    <citation type="submission" date="2020-07" db="EMBL/GenBank/DDBJ databases">
        <authorList>
            <person name="Pothier F. J."/>
        </authorList>
    </citation>
    <scope>NUCLEOTIDE SEQUENCE</scope>
    <source>
        <strain evidence="2">CFBP 2533</strain>
    </source>
</reference>
<evidence type="ECO:0000256" key="1">
    <source>
        <dbReference type="SAM" id="MobiDB-lite"/>
    </source>
</evidence>
<evidence type="ECO:0000313" key="2">
    <source>
        <dbReference type="EMBL" id="CAD0315369.1"/>
    </source>
</evidence>
<proteinExistence type="predicted"/>
<organism evidence="2">
    <name type="scientific">Xanthomonas hortorum pv. pelargonii</name>
    <dbReference type="NCBI Taxonomy" id="453602"/>
    <lineage>
        <taxon>Bacteria</taxon>
        <taxon>Pseudomonadati</taxon>
        <taxon>Pseudomonadota</taxon>
        <taxon>Gammaproteobacteria</taxon>
        <taxon>Lysobacterales</taxon>
        <taxon>Lysobacteraceae</taxon>
        <taxon>Xanthomonas</taxon>
    </lineage>
</organism>
<accession>A0A6V7CGF8</accession>
<dbReference type="EMBL" id="LR828261">
    <property type="protein sequence ID" value="CAD0315361.1"/>
    <property type="molecule type" value="Genomic_DNA"/>
</dbReference>
<name>A0A6V7CGF8_9XANT</name>
<feature type="compositionally biased region" description="Basic residues" evidence="1">
    <location>
        <begin position="287"/>
        <end position="296"/>
    </location>
</feature>
<feature type="region of interest" description="Disordered" evidence="1">
    <location>
        <begin position="219"/>
        <end position="247"/>
    </location>
</feature>